<dbReference type="Proteomes" id="UP001302602">
    <property type="component" value="Unassembled WGS sequence"/>
</dbReference>
<proteinExistence type="inferred from homology"/>
<feature type="region of interest" description="Disordered" evidence="7">
    <location>
        <begin position="1"/>
        <end position="51"/>
    </location>
</feature>
<dbReference type="AlphaFoldDB" id="A0AAN6TXK7"/>
<feature type="transmembrane region" description="Helical" evidence="8">
    <location>
        <begin position="319"/>
        <end position="336"/>
    </location>
</feature>
<dbReference type="GO" id="GO:0038023">
    <property type="term" value="F:signaling receptor activity"/>
    <property type="evidence" value="ECO:0007669"/>
    <property type="project" value="TreeGrafter"/>
</dbReference>
<evidence type="ECO:0000313" key="10">
    <source>
        <dbReference type="Proteomes" id="UP001302602"/>
    </source>
</evidence>
<comment type="caution">
    <text evidence="9">The sequence shown here is derived from an EMBL/GenBank/DDBJ whole genome shotgun (WGS) entry which is preliminary data.</text>
</comment>
<dbReference type="GO" id="GO:0016020">
    <property type="term" value="C:membrane"/>
    <property type="evidence" value="ECO:0007669"/>
    <property type="project" value="UniProtKB-SubCell"/>
</dbReference>
<dbReference type="EMBL" id="MU853233">
    <property type="protein sequence ID" value="KAK4121696.1"/>
    <property type="molecule type" value="Genomic_DNA"/>
</dbReference>
<protein>
    <submittedName>
        <fullName evidence="9">HlyIII-domain-containing protein</fullName>
    </submittedName>
</protein>
<keyword evidence="4 8" id="KW-1133">Transmembrane helix</keyword>
<evidence type="ECO:0000256" key="8">
    <source>
        <dbReference type="SAM" id="Phobius"/>
    </source>
</evidence>
<dbReference type="Pfam" id="PF03006">
    <property type="entry name" value="HlyIII"/>
    <property type="match status" value="1"/>
</dbReference>
<keyword evidence="6" id="KW-0479">Metal-binding</keyword>
<keyword evidence="3 8" id="KW-0812">Transmembrane</keyword>
<evidence type="ECO:0000256" key="7">
    <source>
        <dbReference type="SAM" id="MobiDB-lite"/>
    </source>
</evidence>
<name>A0AAN6TXK7_9PEZI</name>
<comment type="subcellular location">
    <subcellularLocation>
        <location evidence="1">Membrane</location>
        <topology evidence="1">Multi-pass membrane protein</topology>
    </subcellularLocation>
</comment>
<evidence type="ECO:0000256" key="1">
    <source>
        <dbReference type="ARBA" id="ARBA00004141"/>
    </source>
</evidence>
<dbReference type="RefSeq" id="XP_062645467.1">
    <property type="nucleotide sequence ID" value="XM_062790090.1"/>
</dbReference>
<dbReference type="GO" id="GO:0006882">
    <property type="term" value="P:intracellular zinc ion homeostasis"/>
    <property type="evidence" value="ECO:0007669"/>
    <property type="project" value="TreeGrafter"/>
</dbReference>
<evidence type="ECO:0000256" key="3">
    <source>
        <dbReference type="ARBA" id="ARBA00022692"/>
    </source>
</evidence>
<feature type="binding site" evidence="6">
    <location>
        <position position="317"/>
    </location>
    <ligand>
        <name>Zn(2+)</name>
        <dbReference type="ChEBI" id="CHEBI:29105"/>
    </ligand>
</feature>
<feature type="compositionally biased region" description="Low complexity" evidence="7">
    <location>
        <begin position="8"/>
        <end position="17"/>
    </location>
</feature>
<feature type="transmembrane region" description="Helical" evidence="8">
    <location>
        <begin position="117"/>
        <end position="138"/>
    </location>
</feature>
<evidence type="ECO:0000313" key="9">
    <source>
        <dbReference type="EMBL" id="KAK4121696.1"/>
    </source>
</evidence>
<keyword evidence="5 8" id="KW-0472">Membrane</keyword>
<evidence type="ECO:0000256" key="4">
    <source>
        <dbReference type="ARBA" id="ARBA00022989"/>
    </source>
</evidence>
<evidence type="ECO:0000256" key="5">
    <source>
        <dbReference type="ARBA" id="ARBA00023136"/>
    </source>
</evidence>
<dbReference type="GO" id="GO:0046872">
    <property type="term" value="F:metal ion binding"/>
    <property type="evidence" value="ECO:0007669"/>
    <property type="project" value="UniProtKB-KW"/>
</dbReference>
<feature type="transmembrane region" description="Helical" evidence="8">
    <location>
        <begin position="189"/>
        <end position="208"/>
    </location>
</feature>
<dbReference type="GeneID" id="87826860"/>
<keyword evidence="6" id="KW-0862">Zinc</keyword>
<feature type="transmembrane region" description="Helical" evidence="8">
    <location>
        <begin position="215"/>
        <end position="236"/>
    </location>
</feature>
<dbReference type="PANTHER" id="PTHR20855">
    <property type="entry name" value="ADIPOR/PROGESTIN RECEPTOR-RELATED"/>
    <property type="match status" value="1"/>
</dbReference>
<sequence>MTPRTGTAPASHPALAPAPVPDHAQAGLRQRRPSTSSKGTSTSTSTSTSTTLHAAAQVLESSVETIETTVLRLLHWDDLPAWRRDNPSILSGYRPTSNSLHASLQSLFYLHNESVNVWSHLLGSVAFACTGAYCYALVGPRYASASAADALVFACFFGGAFCCLGMSAVYHLLCNHSEAVAKWGNKLDYTGIVFLIVGSYVPALWYGFSCDAGLLTAYLGAIVLLGLGCVGVSWFEHFRTPAWRPYRALMYVALGLFGIVPILHALMSRGYRELDERMGLSWVIVQGALYIFGAFVYAVRFPERKYPGKFDIWGSSHQIFHVFVLLAAATHLYGMTRAFDFHHSVLGAQCQMGRA</sequence>
<comment type="similarity">
    <text evidence="2">Belongs to the ADIPOR family.</text>
</comment>
<feature type="transmembrane region" description="Helical" evidence="8">
    <location>
        <begin position="279"/>
        <end position="299"/>
    </location>
</feature>
<reference evidence="9" key="1">
    <citation type="journal article" date="2023" name="Mol. Phylogenet. Evol.">
        <title>Genome-scale phylogeny and comparative genomics of the fungal order Sordariales.</title>
        <authorList>
            <person name="Hensen N."/>
            <person name="Bonometti L."/>
            <person name="Westerberg I."/>
            <person name="Brannstrom I.O."/>
            <person name="Guillou S."/>
            <person name="Cros-Aarteil S."/>
            <person name="Calhoun S."/>
            <person name="Haridas S."/>
            <person name="Kuo A."/>
            <person name="Mondo S."/>
            <person name="Pangilinan J."/>
            <person name="Riley R."/>
            <person name="LaButti K."/>
            <person name="Andreopoulos B."/>
            <person name="Lipzen A."/>
            <person name="Chen C."/>
            <person name="Yan M."/>
            <person name="Daum C."/>
            <person name="Ng V."/>
            <person name="Clum A."/>
            <person name="Steindorff A."/>
            <person name="Ohm R.A."/>
            <person name="Martin F."/>
            <person name="Silar P."/>
            <person name="Natvig D.O."/>
            <person name="Lalanne C."/>
            <person name="Gautier V."/>
            <person name="Ament-Velasquez S.L."/>
            <person name="Kruys A."/>
            <person name="Hutchinson M.I."/>
            <person name="Powell A.J."/>
            <person name="Barry K."/>
            <person name="Miller A.N."/>
            <person name="Grigoriev I.V."/>
            <person name="Debuchy R."/>
            <person name="Gladieux P."/>
            <person name="Hiltunen Thoren M."/>
            <person name="Johannesson H."/>
        </authorList>
    </citation>
    <scope>NUCLEOTIDE SEQUENCE</scope>
    <source>
        <strain evidence="9">CBS 731.68</strain>
    </source>
</reference>
<organism evidence="9 10">
    <name type="scientific">Parathielavia appendiculata</name>
    <dbReference type="NCBI Taxonomy" id="2587402"/>
    <lineage>
        <taxon>Eukaryota</taxon>
        <taxon>Fungi</taxon>
        <taxon>Dikarya</taxon>
        <taxon>Ascomycota</taxon>
        <taxon>Pezizomycotina</taxon>
        <taxon>Sordariomycetes</taxon>
        <taxon>Sordariomycetidae</taxon>
        <taxon>Sordariales</taxon>
        <taxon>Chaetomiaceae</taxon>
        <taxon>Parathielavia</taxon>
    </lineage>
</organism>
<evidence type="ECO:0000256" key="2">
    <source>
        <dbReference type="ARBA" id="ARBA00007018"/>
    </source>
</evidence>
<feature type="binding site" evidence="6">
    <location>
        <position position="171"/>
    </location>
    <ligand>
        <name>Zn(2+)</name>
        <dbReference type="ChEBI" id="CHEBI:29105"/>
    </ligand>
</feature>
<feature type="transmembrane region" description="Helical" evidence="8">
    <location>
        <begin position="150"/>
        <end position="169"/>
    </location>
</feature>
<gene>
    <name evidence="9" type="ORF">N657DRAFT_600875</name>
</gene>
<dbReference type="PANTHER" id="PTHR20855:SF52">
    <property type="entry name" value="ADIPONECTIN RECEPTOR PROTEIN"/>
    <property type="match status" value="1"/>
</dbReference>
<feature type="binding site" evidence="6">
    <location>
        <position position="321"/>
    </location>
    <ligand>
        <name>Zn(2+)</name>
        <dbReference type="ChEBI" id="CHEBI:29105"/>
    </ligand>
</feature>
<reference evidence="9" key="2">
    <citation type="submission" date="2023-05" db="EMBL/GenBank/DDBJ databases">
        <authorList>
            <consortium name="Lawrence Berkeley National Laboratory"/>
            <person name="Steindorff A."/>
            <person name="Hensen N."/>
            <person name="Bonometti L."/>
            <person name="Westerberg I."/>
            <person name="Brannstrom I.O."/>
            <person name="Guillou S."/>
            <person name="Cros-Aarteil S."/>
            <person name="Calhoun S."/>
            <person name="Haridas S."/>
            <person name="Kuo A."/>
            <person name="Mondo S."/>
            <person name="Pangilinan J."/>
            <person name="Riley R."/>
            <person name="Labutti K."/>
            <person name="Andreopoulos B."/>
            <person name="Lipzen A."/>
            <person name="Chen C."/>
            <person name="Yanf M."/>
            <person name="Daum C."/>
            <person name="Ng V."/>
            <person name="Clum A."/>
            <person name="Ohm R."/>
            <person name="Martin F."/>
            <person name="Silar P."/>
            <person name="Natvig D."/>
            <person name="Lalanne C."/>
            <person name="Gautier V."/>
            <person name="Ament-Velasquez S.L."/>
            <person name="Kruys A."/>
            <person name="Hutchinson M.I."/>
            <person name="Powell A.J."/>
            <person name="Barry K."/>
            <person name="Miller A.N."/>
            <person name="Grigoriev I.V."/>
            <person name="Debuchy R."/>
            <person name="Gladieux P."/>
            <person name="Thoren M.H."/>
            <person name="Johannesson H."/>
        </authorList>
    </citation>
    <scope>NUCLEOTIDE SEQUENCE</scope>
    <source>
        <strain evidence="9">CBS 731.68</strain>
    </source>
</reference>
<feature type="transmembrane region" description="Helical" evidence="8">
    <location>
        <begin position="248"/>
        <end position="267"/>
    </location>
</feature>
<keyword evidence="10" id="KW-1185">Reference proteome</keyword>
<feature type="compositionally biased region" description="Low complexity" evidence="7">
    <location>
        <begin position="34"/>
        <end position="51"/>
    </location>
</feature>
<evidence type="ECO:0000256" key="6">
    <source>
        <dbReference type="PIRSR" id="PIRSR604254-1"/>
    </source>
</evidence>
<dbReference type="InterPro" id="IPR004254">
    <property type="entry name" value="AdipoR/HlyIII-related"/>
</dbReference>
<accession>A0AAN6TXK7</accession>